<accession>A0ABV2D9L9</accession>
<keyword evidence="3 6" id="KW-0418">Kinase</keyword>
<keyword evidence="7" id="KW-1185">Reference proteome</keyword>
<evidence type="ECO:0000256" key="2">
    <source>
        <dbReference type="ARBA" id="ARBA00022741"/>
    </source>
</evidence>
<dbReference type="InterPro" id="IPR011009">
    <property type="entry name" value="Kinase-like_dom_sf"/>
</dbReference>
<evidence type="ECO:0000313" key="6">
    <source>
        <dbReference type="EMBL" id="MET2826735.1"/>
    </source>
</evidence>
<keyword evidence="1" id="KW-0808">Transferase</keyword>
<dbReference type="Proteomes" id="UP001548832">
    <property type="component" value="Unassembled WGS sequence"/>
</dbReference>
<evidence type="ECO:0000259" key="5">
    <source>
        <dbReference type="PROSITE" id="PS50011"/>
    </source>
</evidence>
<evidence type="ECO:0000256" key="3">
    <source>
        <dbReference type="ARBA" id="ARBA00022777"/>
    </source>
</evidence>
<dbReference type="SMART" id="SM00220">
    <property type="entry name" value="S_TKc"/>
    <property type="match status" value="1"/>
</dbReference>
<evidence type="ECO:0000256" key="4">
    <source>
        <dbReference type="ARBA" id="ARBA00022840"/>
    </source>
</evidence>
<sequence>MRDDPCPFRLVRMLRQGGLASVFEGVGDDGGAVVVKQASAQRAAVDPIGVKRFEREIALATMTSHPGLARIAGHGASWIAFERLEPAAADNARRASLATLAGIRALTGQLAEVLAYLHARGIVHRDVKPGHVMFRGKQPVLIDLGIAGLVAEDPLDGTELVGSPAWMAPEQITGAKAEPSADIWSLCAVTVALAHGRPLFSGSADEVLDLRRNSSADAAYSLAHIDDDAQLTAMLKAGLGPAETRPRAVDIAAALCHPR</sequence>
<name>A0ABV2D9L9_9HYPH</name>
<dbReference type="InterPro" id="IPR000719">
    <property type="entry name" value="Prot_kinase_dom"/>
</dbReference>
<evidence type="ECO:0000256" key="1">
    <source>
        <dbReference type="ARBA" id="ARBA00022679"/>
    </source>
</evidence>
<evidence type="ECO:0000313" key="7">
    <source>
        <dbReference type="Proteomes" id="UP001548832"/>
    </source>
</evidence>
<gene>
    <name evidence="6" type="ORF">ABVQ20_07080</name>
</gene>
<keyword evidence="4" id="KW-0067">ATP-binding</keyword>
<dbReference type="Gene3D" id="1.10.510.10">
    <property type="entry name" value="Transferase(Phosphotransferase) domain 1"/>
    <property type="match status" value="1"/>
</dbReference>
<dbReference type="PROSITE" id="PS50011">
    <property type="entry name" value="PROTEIN_KINASE_DOM"/>
    <property type="match status" value="1"/>
</dbReference>
<comment type="caution">
    <text evidence="6">The sequence shown here is derived from an EMBL/GenBank/DDBJ whole genome shotgun (WGS) entry which is preliminary data.</text>
</comment>
<reference evidence="6 7" key="1">
    <citation type="submission" date="2024-06" db="EMBL/GenBank/DDBJ databases">
        <authorList>
            <person name="Kim D.-U."/>
        </authorList>
    </citation>
    <scope>NUCLEOTIDE SEQUENCE [LARGE SCALE GENOMIC DNA]</scope>
    <source>
        <strain evidence="6 7">KACC15460</strain>
    </source>
</reference>
<dbReference type="SUPFAM" id="SSF56112">
    <property type="entry name" value="Protein kinase-like (PK-like)"/>
    <property type="match status" value="1"/>
</dbReference>
<feature type="domain" description="Protein kinase" evidence="5">
    <location>
        <begin position="8"/>
        <end position="259"/>
    </location>
</feature>
<dbReference type="PANTHER" id="PTHR43289">
    <property type="entry name" value="MITOGEN-ACTIVATED PROTEIN KINASE KINASE KINASE 20-RELATED"/>
    <property type="match status" value="1"/>
</dbReference>
<proteinExistence type="predicted"/>
<organism evidence="6 7">
    <name type="scientific">Mesorhizobium shangrilense</name>
    <dbReference type="NCBI Taxonomy" id="460060"/>
    <lineage>
        <taxon>Bacteria</taxon>
        <taxon>Pseudomonadati</taxon>
        <taxon>Pseudomonadota</taxon>
        <taxon>Alphaproteobacteria</taxon>
        <taxon>Hyphomicrobiales</taxon>
        <taxon>Phyllobacteriaceae</taxon>
        <taxon>Mesorhizobium</taxon>
    </lineage>
</organism>
<dbReference type="GO" id="GO:0016301">
    <property type="term" value="F:kinase activity"/>
    <property type="evidence" value="ECO:0007669"/>
    <property type="project" value="UniProtKB-KW"/>
</dbReference>
<dbReference type="Pfam" id="PF00069">
    <property type="entry name" value="Pkinase"/>
    <property type="match status" value="1"/>
</dbReference>
<dbReference type="RefSeq" id="WP_354458827.1">
    <property type="nucleotide sequence ID" value="NZ_JBEWSZ010000001.1"/>
</dbReference>
<dbReference type="Gene3D" id="3.30.200.20">
    <property type="entry name" value="Phosphorylase Kinase, domain 1"/>
    <property type="match status" value="1"/>
</dbReference>
<dbReference type="EMBL" id="JBEWSZ010000001">
    <property type="protein sequence ID" value="MET2826735.1"/>
    <property type="molecule type" value="Genomic_DNA"/>
</dbReference>
<protein>
    <submittedName>
        <fullName evidence="6">Protein kinase</fullName>
    </submittedName>
</protein>
<dbReference type="PANTHER" id="PTHR43289:SF6">
    <property type="entry name" value="SERINE_THREONINE-PROTEIN KINASE NEKL-3"/>
    <property type="match status" value="1"/>
</dbReference>
<keyword evidence="2" id="KW-0547">Nucleotide-binding</keyword>